<dbReference type="AlphaFoldDB" id="A0A1Q5TB97"/>
<keyword evidence="2" id="KW-1185">Reference proteome</keyword>
<protein>
    <submittedName>
        <fullName evidence="1">Uncharacterized protein</fullName>
    </submittedName>
</protein>
<comment type="caution">
    <text evidence="1">The sequence shown here is derived from an EMBL/GenBank/DDBJ whole genome shotgun (WGS) entry which is preliminary data.</text>
</comment>
<organism evidence="1 2">
    <name type="scientific">Penicillium subrubescens</name>
    <dbReference type="NCBI Taxonomy" id="1316194"/>
    <lineage>
        <taxon>Eukaryota</taxon>
        <taxon>Fungi</taxon>
        <taxon>Dikarya</taxon>
        <taxon>Ascomycota</taxon>
        <taxon>Pezizomycotina</taxon>
        <taxon>Eurotiomycetes</taxon>
        <taxon>Eurotiomycetidae</taxon>
        <taxon>Eurotiales</taxon>
        <taxon>Aspergillaceae</taxon>
        <taxon>Penicillium</taxon>
    </lineage>
</organism>
<proteinExistence type="predicted"/>
<accession>A0A1Q5TB97</accession>
<name>A0A1Q5TB97_9EURO</name>
<evidence type="ECO:0000313" key="1">
    <source>
        <dbReference type="EMBL" id="OKO97516.1"/>
    </source>
</evidence>
<dbReference type="EMBL" id="MNBE01000695">
    <property type="protein sequence ID" value="OKO97516.1"/>
    <property type="molecule type" value="Genomic_DNA"/>
</dbReference>
<dbReference type="STRING" id="1316194.A0A1Q5TB97"/>
<gene>
    <name evidence="1" type="ORF">PENSUB_10310</name>
</gene>
<evidence type="ECO:0000313" key="2">
    <source>
        <dbReference type="Proteomes" id="UP000186955"/>
    </source>
</evidence>
<sequence length="131" mass="15309">MFVLFDPTQLDGVSIDSIRARFEEWVDAQGQRDKFNKYRMCIVIDEECLQTLLGTSAEALDQETQYVRDKTVRYVKVLEAWPIIDEGDEDEFPGWMKCWSHALWDLWSMMGDGAEMSLSWDKIIVGFTLWA</sequence>
<dbReference type="Proteomes" id="UP000186955">
    <property type="component" value="Unassembled WGS sequence"/>
</dbReference>
<reference evidence="1 2" key="1">
    <citation type="submission" date="2016-10" db="EMBL/GenBank/DDBJ databases">
        <title>Genome sequence of the ascomycete fungus Penicillium subrubescens.</title>
        <authorList>
            <person name="De Vries R.P."/>
            <person name="Peng M."/>
            <person name="Dilokpimol A."/>
            <person name="Hilden K."/>
            <person name="Makela M.R."/>
            <person name="Grigoriev I."/>
            <person name="Riley R."/>
            <person name="Granchi Z."/>
        </authorList>
    </citation>
    <scope>NUCLEOTIDE SEQUENCE [LARGE SCALE GENOMIC DNA]</scope>
    <source>
        <strain evidence="1 2">CBS 132785</strain>
    </source>
</reference>